<name>A0ABV9NNC5_9GAMM</name>
<keyword evidence="1" id="KW-0378">Hydrolase</keyword>
<accession>A0ABV9NNC5</accession>
<evidence type="ECO:0000259" key="2">
    <source>
        <dbReference type="Pfam" id="PF02541"/>
    </source>
</evidence>
<reference evidence="5" key="1">
    <citation type="journal article" date="2019" name="Int. J. Syst. Evol. Microbiol.">
        <title>The Global Catalogue of Microorganisms (GCM) 10K type strain sequencing project: providing services to taxonomists for standard genome sequencing and annotation.</title>
        <authorList>
            <consortium name="The Broad Institute Genomics Platform"/>
            <consortium name="The Broad Institute Genome Sequencing Center for Infectious Disease"/>
            <person name="Wu L."/>
            <person name="Ma J."/>
        </authorList>
    </citation>
    <scope>NUCLEOTIDE SEQUENCE [LARGE SCALE GENOMIC DNA]</scope>
    <source>
        <strain evidence="5">CGMCC 1.13574</strain>
    </source>
</reference>
<dbReference type="Proteomes" id="UP001595892">
    <property type="component" value="Unassembled WGS sequence"/>
</dbReference>
<comment type="caution">
    <text evidence="4">The sequence shown here is derived from an EMBL/GenBank/DDBJ whole genome shotgun (WGS) entry which is preliminary data.</text>
</comment>
<proteinExistence type="predicted"/>
<dbReference type="PANTHER" id="PTHR30005">
    <property type="entry name" value="EXOPOLYPHOSPHATASE"/>
    <property type="match status" value="1"/>
</dbReference>
<dbReference type="RefSeq" id="WP_377004660.1">
    <property type="nucleotide sequence ID" value="NZ_JBHSGG010000029.1"/>
</dbReference>
<dbReference type="InterPro" id="IPR030673">
    <property type="entry name" value="PyroPPase_GppA_Ppx"/>
</dbReference>
<keyword evidence="5" id="KW-1185">Reference proteome</keyword>
<dbReference type="Gene3D" id="1.10.3210.10">
    <property type="entry name" value="Hypothetical protein af1432"/>
    <property type="match status" value="1"/>
</dbReference>
<dbReference type="InterPro" id="IPR050273">
    <property type="entry name" value="GppA/Ppx_hydrolase"/>
</dbReference>
<dbReference type="SUPFAM" id="SSF109604">
    <property type="entry name" value="HD-domain/PDEase-like"/>
    <property type="match status" value="1"/>
</dbReference>
<dbReference type="InterPro" id="IPR003695">
    <property type="entry name" value="Ppx_GppA_N"/>
</dbReference>
<evidence type="ECO:0000259" key="3">
    <source>
        <dbReference type="Pfam" id="PF21447"/>
    </source>
</evidence>
<feature type="domain" description="Ppx/GppA phosphatase C-terminal" evidence="3">
    <location>
        <begin position="323"/>
        <end position="492"/>
    </location>
</feature>
<dbReference type="CDD" id="cd24053">
    <property type="entry name" value="ASKHA_NBD_EcPPX-GppA-like"/>
    <property type="match status" value="1"/>
</dbReference>
<dbReference type="PANTHER" id="PTHR30005:SF14">
    <property type="entry name" value="EXOPOLYPHOSPHATASE"/>
    <property type="match status" value="1"/>
</dbReference>
<dbReference type="Pfam" id="PF21447">
    <property type="entry name" value="Ppx-GppA_III"/>
    <property type="match status" value="1"/>
</dbReference>
<organism evidence="4 5">
    <name type="scientific">Coralloluteibacterium thermophilum</name>
    <dbReference type="NCBI Taxonomy" id="2707049"/>
    <lineage>
        <taxon>Bacteria</taxon>
        <taxon>Pseudomonadati</taxon>
        <taxon>Pseudomonadota</taxon>
        <taxon>Gammaproteobacteria</taxon>
        <taxon>Lysobacterales</taxon>
        <taxon>Lysobacteraceae</taxon>
        <taxon>Coralloluteibacterium</taxon>
    </lineage>
</organism>
<feature type="domain" description="Ppx/GppA phosphatase N-terminal" evidence="2">
    <location>
        <begin position="33"/>
        <end position="313"/>
    </location>
</feature>
<protein>
    <submittedName>
        <fullName evidence="4">Exopolyphosphatase</fullName>
    </submittedName>
</protein>
<dbReference type="Pfam" id="PF02541">
    <property type="entry name" value="Ppx-GppA"/>
    <property type="match status" value="1"/>
</dbReference>
<dbReference type="InterPro" id="IPR043129">
    <property type="entry name" value="ATPase_NBD"/>
</dbReference>
<sequence>MRARAGRPAGGQKTEDDALLAAVDIGSNSFHMVVARPMLGQLRIVDRLRETVRLAEGLDGKGGLSTEARGRAFECLERFGQRLRNVDPKCVRAIATNTVRALRHPQSFLLPAETALGHAIEVVSGREEARLIYLGVTHANPPGPRRRLVVDIGGGSTEFIIGEGFDALERESLQMGCIASTRRFFGDGKLSPRRWQEALTAIGAEFQQFATTFRALGWSEAFGSSGTAKAIGNLIAAADGGDSDITPRGLALLRERLLRADRIARIDMPGLDDERRPILAGGVLVMEAAFQALGIERMQVSSTAMREGILLDLRGRMTNDDPRELSVNALCERYGLDPAQGARVESTALSLFDQVATEEVAPDERRMLAWAARLHEIGLAIAHSQYHVHGAYILEHSDIAGFSRQEQQVLAAIVHCQRRKPALAVLQALPARQQVVARRLIPLLRLAVLFARGHEDAPPLRLRIDGQRLRLGIDAGWLRSHPLTRADLATEQAQIGRLDYTLDVRTDDA</sequence>
<dbReference type="Gene3D" id="3.30.420.40">
    <property type="match status" value="1"/>
</dbReference>
<dbReference type="EMBL" id="JBHSGG010000029">
    <property type="protein sequence ID" value="MFC4728633.1"/>
    <property type="molecule type" value="Genomic_DNA"/>
</dbReference>
<dbReference type="PIRSF" id="PIRSF001267">
    <property type="entry name" value="Pyrophosphatase_GppA_Ppx"/>
    <property type="match status" value="1"/>
</dbReference>
<evidence type="ECO:0000313" key="5">
    <source>
        <dbReference type="Proteomes" id="UP001595892"/>
    </source>
</evidence>
<evidence type="ECO:0000313" key="4">
    <source>
        <dbReference type="EMBL" id="MFC4728633.1"/>
    </source>
</evidence>
<evidence type="ECO:0000256" key="1">
    <source>
        <dbReference type="ARBA" id="ARBA00022801"/>
    </source>
</evidence>
<dbReference type="SUPFAM" id="SSF53067">
    <property type="entry name" value="Actin-like ATPase domain"/>
    <property type="match status" value="2"/>
</dbReference>
<gene>
    <name evidence="4" type="ORF">ACFO3Q_10680</name>
</gene>
<dbReference type="InterPro" id="IPR048950">
    <property type="entry name" value="Ppx_GppA_C"/>
</dbReference>
<dbReference type="Gene3D" id="3.30.420.150">
    <property type="entry name" value="Exopolyphosphatase. Domain 2"/>
    <property type="match status" value="1"/>
</dbReference>